<dbReference type="Proteomes" id="UP001056120">
    <property type="component" value="Linkage Group LG05"/>
</dbReference>
<reference evidence="2" key="1">
    <citation type="journal article" date="2022" name="Mol. Ecol. Resour.">
        <title>The genomes of chicory, endive, great burdock and yacon provide insights into Asteraceae palaeo-polyploidization history and plant inulin production.</title>
        <authorList>
            <person name="Fan W."/>
            <person name="Wang S."/>
            <person name="Wang H."/>
            <person name="Wang A."/>
            <person name="Jiang F."/>
            <person name="Liu H."/>
            <person name="Zhao H."/>
            <person name="Xu D."/>
            <person name="Zhang Y."/>
        </authorList>
    </citation>
    <scope>NUCLEOTIDE SEQUENCE [LARGE SCALE GENOMIC DNA]</scope>
    <source>
        <strain evidence="2">cv. Yunnan</strain>
    </source>
</reference>
<reference evidence="1 2" key="2">
    <citation type="journal article" date="2022" name="Mol. Ecol. Resour.">
        <title>The genomes of chicory, endive, great burdock and yacon provide insights into Asteraceae paleo-polyploidization history and plant inulin production.</title>
        <authorList>
            <person name="Fan W."/>
            <person name="Wang S."/>
            <person name="Wang H."/>
            <person name="Wang A."/>
            <person name="Jiang F."/>
            <person name="Liu H."/>
            <person name="Zhao H."/>
            <person name="Xu D."/>
            <person name="Zhang Y."/>
        </authorList>
    </citation>
    <scope>NUCLEOTIDE SEQUENCE [LARGE SCALE GENOMIC DNA]</scope>
    <source>
        <strain evidence="2">cv. Yunnan</strain>
        <tissue evidence="1">Leaves</tissue>
    </source>
</reference>
<comment type="caution">
    <text evidence="1">The sequence shown here is derived from an EMBL/GenBank/DDBJ whole genome shotgun (WGS) entry which is preliminary data.</text>
</comment>
<proteinExistence type="predicted"/>
<evidence type="ECO:0000313" key="2">
    <source>
        <dbReference type="Proteomes" id="UP001056120"/>
    </source>
</evidence>
<sequence>MYSDDEEQDDGDDNGDDGHDDNSEQVNVNAPIFEQETLLDSQDDPTANVHVPTPPQTNIMSLSPNPHTERHYTPPPQSNTSIPNWAVELKAQNETIKRVSSSSSSSYDAGRKGENEDKENDDFFDDAEHIENENEEINKELEDEYTRRNLIEMQIVAFVVEQTEKERNEKEMAEKQLHCWLLF</sequence>
<organism evidence="1 2">
    <name type="scientific">Smallanthus sonchifolius</name>
    <dbReference type="NCBI Taxonomy" id="185202"/>
    <lineage>
        <taxon>Eukaryota</taxon>
        <taxon>Viridiplantae</taxon>
        <taxon>Streptophyta</taxon>
        <taxon>Embryophyta</taxon>
        <taxon>Tracheophyta</taxon>
        <taxon>Spermatophyta</taxon>
        <taxon>Magnoliopsida</taxon>
        <taxon>eudicotyledons</taxon>
        <taxon>Gunneridae</taxon>
        <taxon>Pentapetalae</taxon>
        <taxon>asterids</taxon>
        <taxon>campanulids</taxon>
        <taxon>Asterales</taxon>
        <taxon>Asteraceae</taxon>
        <taxon>Asteroideae</taxon>
        <taxon>Heliantheae alliance</taxon>
        <taxon>Millerieae</taxon>
        <taxon>Smallanthus</taxon>
    </lineage>
</organism>
<dbReference type="EMBL" id="CM042022">
    <property type="protein sequence ID" value="KAI3816666.1"/>
    <property type="molecule type" value="Genomic_DNA"/>
</dbReference>
<protein>
    <submittedName>
        <fullName evidence="1">Uncharacterized protein</fullName>
    </submittedName>
</protein>
<name>A0ACB9J955_9ASTR</name>
<gene>
    <name evidence="1" type="ORF">L1987_16369</name>
</gene>
<keyword evidence="2" id="KW-1185">Reference proteome</keyword>
<accession>A0ACB9J955</accession>
<evidence type="ECO:0000313" key="1">
    <source>
        <dbReference type="EMBL" id="KAI3816666.1"/>
    </source>
</evidence>